<evidence type="ECO:0000259" key="1">
    <source>
        <dbReference type="PROSITE" id="PS50866"/>
    </source>
</evidence>
<evidence type="ECO:0000313" key="2">
    <source>
        <dbReference type="EMBL" id="EPS65619.1"/>
    </source>
</evidence>
<dbReference type="OrthoDB" id="75724at2759"/>
<evidence type="ECO:0000313" key="3">
    <source>
        <dbReference type="Proteomes" id="UP000015453"/>
    </source>
</evidence>
<feature type="non-terminal residue" evidence="2">
    <location>
        <position position="1"/>
    </location>
</feature>
<accession>S8CFA4</accession>
<dbReference type="PROSITE" id="PS50866">
    <property type="entry name" value="GOLD"/>
    <property type="match status" value="1"/>
</dbReference>
<dbReference type="Pfam" id="PF25099">
    <property type="entry name" value="GOLD_PATL1_C"/>
    <property type="match status" value="1"/>
</dbReference>
<gene>
    <name evidence="2" type="ORF">M569_09158</name>
</gene>
<protein>
    <recommendedName>
        <fullName evidence="1">GOLD domain-containing protein</fullName>
    </recommendedName>
</protein>
<reference evidence="2 3" key="1">
    <citation type="journal article" date="2013" name="BMC Genomics">
        <title>The miniature genome of a carnivorous plant Genlisea aurea contains a low number of genes and short non-coding sequences.</title>
        <authorList>
            <person name="Leushkin E.V."/>
            <person name="Sutormin R.A."/>
            <person name="Nabieva E.R."/>
            <person name="Penin A.A."/>
            <person name="Kondrashov A.S."/>
            <person name="Logacheva M.D."/>
        </authorList>
    </citation>
    <scope>NUCLEOTIDE SEQUENCE [LARGE SCALE GENOMIC DNA]</scope>
</reference>
<dbReference type="AlphaFoldDB" id="S8CFA4"/>
<comment type="caution">
    <text evidence="2">The sequence shown here is derived from an EMBL/GenBank/DDBJ whole genome shotgun (WGS) entry which is preliminary data.</text>
</comment>
<dbReference type="InterPro" id="IPR009038">
    <property type="entry name" value="GOLD_dom"/>
</dbReference>
<sequence>AGATVAWDVVVGGWELEYSAEFVPVDDGAYVIAVEKPRWVAGNEEAIQNSYTTKDAGNLVLSVDNTGSRRRKVAAYRYSVRRGRSPAAIFHGNE</sequence>
<feature type="domain" description="GOLD" evidence="1">
    <location>
        <begin position="1"/>
        <end position="82"/>
    </location>
</feature>
<dbReference type="EMBL" id="AUSU01004122">
    <property type="protein sequence ID" value="EPS65619.1"/>
    <property type="molecule type" value="Genomic_DNA"/>
</dbReference>
<dbReference type="GO" id="GO:0008289">
    <property type="term" value="F:lipid binding"/>
    <property type="evidence" value="ECO:0007669"/>
    <property type="project" value="InterPro"/>
</dbReference>
<keyword evidence="3" id="KW-1185">Reference proteome</keyword>
<dbReference type="Proteomes" id="UP000015453">
    <property type="component" value="Unassembled WGS sequence"/>
</dbReference>
<dbReference type="InterPro" id="IPR056794">
    <property type="entry name" value="PATL1-6_C_GOLD"/>
</dbReference>
<dbReference type="PANTHER" id="PTHR45932">
    <property type="entry name" value="PATELLIN-1"/>
    <property type="match status" value="1"/>
</dbReference>
<dbReference type="InterPro" id="IPR044834">
    <property type="entry name" value="PATL"/>
</dbReference>
<proteinExistence type="predicted"/>
<organism evidence="2 3">
    <name type="scientific">Genlisea aurea</name>
    <dbReference type="NCBI Taxonomy" id="192259"/>
    <lineage>
        <taxon>Eukaryota</taxon>
        <taxon>Viridiplantae</taxon>
        <taxon>Streptophyta</taxon>
        <taxon>Embryophyta</taxon>
        <taxon>Tracheophyta</taxon>
        <taxon>Spermatophyta</taxon>
        <taxon>Magnoliopsida</taxon>
        <taxon>eudicotyledons</taxon>
        <taxon>Gunneridae</taxon>
        <taxon>Pentapetalae</taxon>
        <taxon>asterids</taxon>
        <taxon>lamiids</taxon>
        <taxon>Lamiales</taxon>
        <taxon>Lentibulariaceae</taxon>
        <taxon>Genlisea</taxon>
    </lineage>
</organism>
<dbReference type="PANTHER" id="PTHR45932:SF4">
    <property type="entry name" value="PATELLIN-6"/>
    <property type="match status" value="1"/>
</dbReference>
<name>S8CFA4_9LAMI</name>